<dbReference type="InterPro" id="IPR010607">
    <property type="entry name" value="DUF1194"/>
</dbReference>
<evidence type="ECO:0000256" key="1">
    <source>
        <dbReference type="SAM" id="SignalP"/>
    </source>
</evidence>
<dbReference type="SUPFAM" id="SSF53300">
    <property type="entry name" value="vWA-like"/>
    <property type="match status" value="1"/>
</dbReference>
<evidence type="ECO:0008006" key="4">
    <source>
        <dbReference type="Google" id="ProtNLM"/>
    </source>
</evidence>
<organism evidence="2 3">
    <name type="scientific">Variibacter gotjawalensis</name>
    <dbReference type="NCBI Taxonomy" id="1333996"/>
    <lineage>
        <taxon>Bacteria</taxon>
        <taxon>Pseudomonadati</taxon>
        <taxon>Pseudomonadota</taxon>
        <taxon>Alphaproteobacteria</taxon>
        <taxon>Hyphomicrobiales</taxon>
        <taxon>Nitrobacteraceae</taxon>
        <taxon>Variibacter</taxon>
    </lineage>
</organism>
<name>A0A0S3PPK9_9BRAD</name>
<reference evidence="2 3" key="1">
    <citation type="submission" date="2015-08" db="EMBL/GenBank/DDBJ databases">
        <title>Investigation of the bacterial diversity of lava forest soil.</title>
        <authorList>
            <person name="Lee J.S."/>
        </authorList>
    </citation>
    <scope>NUCLEOTIDE SEQUENCE [LARGE SCALE GENOMIC DNA]</scope>
    <source>
        <strain evidence="2 3">GJW-30</strain>
    </source>
</reference>
<dbReference type="Proteomes" id="UP000236884">
    <property type="component" value="Chromosome"/>
</dbReference>
<dbReference type="EMBL" id="AP014946">
    <property type="protein sequence ID" value="BAT57879.1"/>
    <property type="molecule type" value="Genomic_DNA"/>
</dbReference>
<keyword evidence="1" id="KW-0732">Signal</keyword>
<dbReference type="Gene3D" id="3.40.50.410">
    <property type="entry name" value="von Willebrand factor, type A domain"/>
    <property type="match status" value="1"/>
</dbReference>
<dbReference type="KEGG" id="vgo:GJW-30_1_00389"/>
<dbReference type="InterPro" id="IPR006311">
    <property type="entry name" value="TAT_signal"/>
</dbReference>
<dbReference type="PROSITE" id="PS51318">
    <property type="entry name" value="TAT"/>
    <property type="match status" value="1"/>
</dbReference>
<dbReference type="RefSeq" id="WP_245408625.1">
    <property type="nucleotide sequence ID" value="NZ_AP014946.1"/>
</dbReference>
<feature type="signal peptide" evidence="1">
    <location>
        <begin position="1"/>
        <end position="24"/>
    </location>
</feature>
<evidence type="ECO:0000313" key="2">
    <source>
        <dbReference type="EMBL" id="BAT57879.1"/>
    </source>
</evidence>
<dbReference type="InterPro" id="IPR036465">
    <property type="entry name" value="vWFA_dom_sf"/>
</dbReference>
<protein>
    <recommendedName>
        <fullName evidence="4">VWFA domain-containing protein</fullName>
    </recommendedName>
</protein>
<feature type="chain" id="PRO_5006615422" description="VWFA domain-containing protein" evidence="1">
    <location>
        <begin position="25"/>
        <end position="248"/>
    </location>
</feature>
<evidence type="ECO:0000313" key="3">
    <source>
        <dbReference type="Proteomes" id="UP000236884"/>
    </source>
</evidence>
<gene>
    <name evidence="2" type="ORF">GJW-30_1_00389</name>
</gene>
<proteinExistence type="predicted"/>
<sequence length="248" mass="26642">MPRLTRRQFLTTAALAATAPAALAQSKEDVDLLLVLAADVSRSVDGPKFQLQRDGYAAALSDPRVLDAIKSGRRGKIAVCFVEWSGSSAQKVVIDWSIVKDEASARIFGDKLAELPRSFAERTSISAAIDYSVEQLKRAPFKAERHTIDVSGDGTNNSGRDVRGARDEAVAQGITINGLVILSERPLAWNPEHTHPEGGLGKYYRDNVMGGPGAFVVEAENFAAFGKALINKLVAEIALLDAPTSVIR</sequence>
<accession>A0A0S3PPK9</accession>
<keyword evidence="3" id="KW-1185">Reference proteome</keyword>
<dbReference type="Pfam" id="PF06707">
    <property type="entry name" value="DUF1194"/>
    <property type="match status" value="1"/>
</dbReference>
<dbReference type="AlphaFoldDB" id="A0A0S3PPK9"/>